<dbReference type="Pfam" id="PF13505">
    <property type="entry name" value="OMP_b-brl"/>
    <property type="match status" value="1"/>
</dbReference>
<reference evidence="3" key="1">
    <citation type="submission" date="2016-10" db="EMBL/GenBank/DDBJ databases">
        <authorList>
            <person name="de Groot N.N."/>
        </authorList>
    </citation>
    <scope>NUCLEOTIDE SEQUENCE</scope>
</reference>
<dbReference type="InterPro" id="IPR011250">
    <property type="entry name" value="OMP/PagP_B-barrel"/>
</dbReference>
<evidence type="ECO:0000259" key="2">
    <source>
        <dbReference type="Pfam" id="PF13505"/>
    </source>
</evidence>
<protein>
    <recommendedName>
        <fullName evidence="2">Outer membrane protein beta-barrel domain-containing protein</fullName>
    </recommendedName>
</protein>
<organism evidence="3">
    <name type="scientific">hydrothermal vent metagenome</name>
    <dbReference type="NCBI Taxonomy" id="652676"/>
    <lineage>
        <taxon>unclassified sequences</taxon>
        <taxon>metagenomes</taxon>
        <taxon>ecological metagenomes</taxon>
    </lineage>
</organism>
<dbReference type="EMBL" id="FPHE01000059">
    <property type="protein sequence ID" value="SFV55154.1"/>
    <property type="molecule type" value="Genomic_DNA"/>
</dbReference>
<dbReference type="InterPro" id="IPR027385">
    <property type="entry name" value="Beta-barrel_OMP"/>
</dbReference>
<sequence length="179" mass="20560">MIKKILFISIFLSNLSFAEIYTDLKYTLLNYSDNGTEKDFKINGYKLTLGYMFEKFSYIDIGVENSILFAKGKERNSVEFKDETTLENPSVDIDYLYAVHLKATAPIIDILYGNLYLGWDSAKIGTSATNYNNSNKEENSFSYGVGFEYWIPMGVSLQLSYMSYFNNLNAIEFGFGFKY</sequence>
<keyword evidence="1" id="KW-0732">Signal</keyword>
<evidence type="ECO:0000256" key="1">
    <source>
        <dbReference type="ARBA" id="ARBA00022729"/>
    </source>
</evidence>
<gene>
    <name evidence="3" type="ORF">MNB_SV-12-312</name>
</gene>
<dbReference type="SUPFAM" id="SSF56925">
    <property type="entry name" value="OMPA-like"/>
    <property type="match status" value="1"/>
</dbReference>
<evidence type="ECO:0000313" key="3">
    <source>
        <dbReference type="EMBL" id="SFV55154.1"/>
    </source>
</evidence>
<name>A0A1W1BNP6_9ZZZZ</name>
<dbReference type="Gene3D" id="2.40.160.20">
    <property type="match status" value="1"/>
</dbReference>
<proteinExistence type="predicted"/>
<feature type="domain" description="Outer membrane protein beta-barrel" evidence="2">
    <location>
        <begin position="16"/>
        <end position="179"/>
    </location>
</feature>
<accession>A0A1W1BNP6</accession>
<dbReference type="AlphaFoldDB" id="A0A1W1BNP6"/>